<dbReference type="AlphaFoldDB" id="A0A319DIR3"/>
<name>A0A319DIR3_9EURO</name>
<keyword evidence="1" id="KW-1133">Transmembrane helix</keyword>
<proteinExistence type="predicted"/>
<keyword evidence="3" id="KW-1185">Reference proteome</keyword>
<evidence type="ECO:0000313" key="2">
    <source>
        <dbReference type="EMBL" id="PYH97229.1"/>
    </source>
</evidence>
<evidence type="ECO:0000313" key="3">
    <source>
        <dbReference type="Proteomes" id="UP000247810"/>
    </source>
</evidence>
<gene>
    <name evidence="2" type="ORF">BO71DRAFT_142696</name>
</gene>
<organism evidence="2 3">
    <name type="scientific">Aspergillus ellipticus CBS 707.79</name>
    <dbReference type="NCBI Taxonomy" id="1448320"/>
    <lineage>
        <taxon>Eukaryota</taxon>
        <taxon>Fungi</taxon>
        <taxon>Dikarya</taxon>
        <taxon>Ascomycota</taxon>
        <taxon>Pezizomycotina</taxon>
        <taxon>Eurotiomycetes</taxon>
        <taxon>Eurotiomycetidae</taxon>
        <taxon>Eurotiales</taxon>
        <taxon>Aspergillaceae</taxon>
        <taxon>Aspergillus</taxon>
        <taxon>Aspergillus subgen. Circumdati</taxon>
    </lineage>
</organism>
<dbReference type="VEuPathDB" id="FungiDB:BO71DRAFT_142696"/>
<protein>
    <submittedName>
        <fullName evidence="2">Uncharacterized protein</fullName>
    </submittedName>
</protein>
<accession>A0A319DIR3</accession>
<reference evidence="2 3" key="1">
    <citation type="submission" date="2018-02" db="EMBL/GenBank/DDBJ databases">
        <title>The genomes of Aspergillus section Nigri reveals drivers in fungal speciation.</title>
        <authorList>
            <consortium name="DOE Joint Genome Institute"/>
            <person name="Vesth T.C."/>
            <person name="Nybo J."/>
            <person name="Theobald S."/>
            <person name="Brandl J."/>
            <person name="Frisvad J.C."/>
            <person name="Nielsen K.F."/>
            <person name="Lyhne E.K."/>
            <person name="Kogle M.E."/>
            <person name="Kuo A."/>
            <person name="Riley R."/>
            <person name="Clum A."/>
            <person name="Nolan M."/>
            <person name="Lipzen A."/>
            <person name="Salamov A."/>
            <person name="Henrissat B."/>
            <person name="Wiebenga A."/>
            <person name="De vries R.P."/>
            <person name="Grigoriev I.V."/>
            <person name="Mortensen U.H."/>
            <person name="Andersen M.R."/>
            <person name="Baker S.E."/>
        </authorList>
    </citation>
    <scope>NUCLEOTIDE SEQUENCE [LARGE SCALE GENOMIC DNA]</scope>
    <source>
        <strain evidence="2 3">CBS 707.79</strain>
    </source>
</reference>
<keyword evidence="1" id="KW-0812">Transmembrane</keyword>
<keyword evidence="1" id="KW-0472">Membrane</keyword>
<feature type="transmembrane region" description="Helical" evidence="1">
    <location>
        <begin position="29"/>
        <end position="50"/>
    </location>
</feature>
<dbReference type="Proteomes" id="UP000247810">
    <property type="component" value="Unassembled WGS sequence"/>
</dbReference>
<sequence length="117" mass="13403">MQQLEVVSVRSSPAVLTLVPLFRLRRGEIGILGSFYIFFFHVCSTSYIHIITKYLSSIDLVPGLASALHGLIVRVQIQASIHPSSHIQPPRRRPAYIRIHISLFYFQSLFCLERRPL</sequence>
<evidence type="ECO:0000256" key="1">
    <source>
        <dbReference type="SAM" id="Phobius"/>
    </source>
</evidence>
<dbReference type="EMBL" id="KZ825827">
    <property type="protein sequence ID" value="PYH97229.1"/>
    <property type="molecule type" value="Genomic_DNA"/>
</dbReference>